<keyword evidence="1 8" id="KW-0963">Cytoplasm</keyword>
<evidence type="ECO:0000313" key="10">
    <source>
        <dbReference type="EMBL" id="GAL62029.1"/>
    </source>
</evidence>
<evidence type="ECO:0000313" key="11">
    <source>
        <dbReference type="Proteomes" id="UP000029644"/>
    </source>
</evidence>
<evidence type="ECO:0000259" key="9">
    <source>
        <dbReference type="Pfam" id="PF12804"/>
    </source>
</evidence>
<dbReference type="PANTHER" id="PTHR19136">
    <property type="entry name" value="MOLYBDENUM COFACTOR GUANYLYLTRANSFERASE"/>
    <property type="match status" value="1"/>
</dbReference>
<evidence type="ECO:0000256" key="6">
    <source>
        <dbReference type="ARBA" id="ARBA00023134"/>
    </source>
</evidence>
<organism evidence="10 11">
    <name type="scientific">Algibacter lectus</name>
    <dbReference type="NCBI Taxonomy" id="221126"/>
    <lineage>
        <taxon>Bacteria</taxon>
        <taxon>Pseudomonadati</taxon>
        <taxon>Bacteroidota</taxon>
        <taxon>Flavobacteriia</taxon>
        <taxon>Flavobacteriales</taxon>
        <taxon>Flavobacteriaceae</taxon>
        <taxon>Algibacter</taxon>
    </lineage>
</organism>
<comment type="subcellular location">
    <subcellularLocation>
        <location evidence="8">Cytoplasm</location>
    </subcellularLocation>
</comment>
<dbReference type="InterPro" id="IPR025877">
    <property type="entry name" value="MobA-like_NTP_Trfase"/>
</dbReference>
<dbReference type="CDD" id="cd00754">
    <property type="entry name" value="Ubl_MoaD"/>
    <property type="match status" value="1"/>
</dbReference>
<dbReference type="GO" id="GO:0006777">
    <property type="term" value="P:Mo-molybdopterin cofactor biosynthetic process"/>
    <property type="evidence" value="ECO:0007669"/>
    <property type="project" value="UniProtKB-KW"/>
</dbReference>
<evidence type="ECO:0000256" key="7">
    <source>
        <dbReference type="ARBA" id="ARBA00023150"/>
    </source>
</evidence>
<comment type="similarity">
    <text evidence="8">Belongs to the MobA family.</text>
</comment>
<dbReference type="OrthoDB" id="9788394at2"/>
<dbReference type="InterPro" id="IPR029044">
    <property type="entry name" value="Nucleotide-diphossugar_trans"/>
</dbReference>
<keyword evidence="3 8" id="KW-0479">Metal-binding</keyword>
<dbReference type="EC" id="2.7.7.77" evidence="8"/>
<dbReference type="PANTHER" id="PTHR19136:SF81">
    <property type="entry name" value="MOLYBDENUM COFACTOR GUANYLYLTRANSFERASE"/>
    <property type="match status" value="1"/>
</dbReference>
<dbReference type="SUPFAM" id="SSF54285">
    <property type="entry name" value="MoaD/ThiS"/>
    <property type="match status" value="1"/>
</dbReference>
<dbReference type="InterPro" id="IPR003749">
    <property type="entry name" value="ThiS/MoaD-like"/>
</dbReference>
<keyword evidence="2 8" id="KW-0808">Transferase</keyword>
<feature type="binding site" evidence="8">
    <location>
        <position position="24"/>
    </location>
    <ligand>
        <name>GTP</name>
        <dbReference type="ChEBI" id="CHEBI:37565"/>
    </ligand>
</feature>
<sequence>MIDKTNITGIILAGGKSTRMGTDKGFLMLNGKSFMQHSIDALKPVASKLIIVSNNTDYDVFGLNRVNDSIENAGPLAGIYSGLKESRTDYNLVLSCDIPLINSDVLRQLISAIDDTSEVIQIESNNRKMPLIALYSKSCKTKFERLLNSGERKLQFAVNQCSVKSISLNKNEAKFTTNVNTKDELKQLKRMQIHIKYFGKISEITEITEEQIEFSGGDVSALLKFLYSKYKNLESNDFKVAQNQELVSKNAKLTGQDIALLPPFAGG</sequence>
<feature type="binding site" evidence="8">
    <location>
        <position position="97"/>
    </location>
    <ligand>
        <name>GTP</name>
        <dbReference type="ChEBI" id="CHEBI:37565"/>
    </ligand>
</feature>
<evidence type="ECO:0000256" key="8">
    <source>
        <dbReference type="HAMAP-Rule" id="MF_00316"/>
    </source>
</evidence>
<reference evidence="10 11" key="1">
    <citation type="journal article" date="2014" name="Genome Announc.">
        <title>Draft Genome Sequences of Marine Flavobacterium Algibacter lectus Strains SS8 and NR4.</title>
        <authorList>
            <person name="Takatani N."/>
            <person name="Nakanishi M."/>
            <person name="Meirelles P."/>
            <person name="Mino S."/>
            <person name="Suda W."/>
            <person name="Oshima K."/>
            <person name="Hattori M."/>
            <person name="Ohkuma M."/>
            <person name="Hosokawa M."/>
            <person name="Miyashita K."/>
            <person name="Thompson F.L."/>
            <person name="Niwa A."/>
            <person name="Sawabe T."/>
            <person name="Sawabe T."/>
        </authorList>
    </citation>
    <scope>NUCLEOTIDE SEQUENCE [LARGE SCALE GENOMIC DNA]</scope>
    <source>
        <strain evidence="10 11">JCM 19300</strain>
    </source>
</reference>
<comment type="function">
    <text evidence="8">Transfers a GMP moiety from GTP to Mo-molybdopterin (Mo-MPT) cofactor (Moco or molybdenum cofactor) to form Mo-molybdopterin guanine dinucleotide (Mo-MGD) cofactor.</text>
</comment>
<comment type="catalytic activity">
    <reaction evidence="8">
        <text>Mo-molybdopterin + GTP + H(+) = Mo-molybdopterin guanine dinucleotide + diphosphate</text>
        <dbReference type="Rhea" id="RHEA:34243"/>
        <dbReference type="ChEBI" id="CHEBI:15378"/>
        <dbReference type="ChEBI" id="CHEBI:33019"/>
        <dbReference type="ChEBI" id="CHEBI:37565"/>
        <dbReference type="ChEBI" id="CHEBI:71302"/>
        <dbReference type="ChEBI" id="CHEBI:71310"/>
        <dbReference type="EC" id="2.7.7.77"/>
    </reaction>
</comment>
<comment type="cofactor">
    <cofactor evidence="8">
        <name>Mg(2+)</name>
        <dbReference type="ChEBI" id="CHEBI:18420"/>
    </cofactor>
</comment>
<dbReference type="InterPro" id="IPR013482">
    <property type="entry name" value="Molybde_CF_guanTrfase"/>
</dbReference>
<evidence type="ECO:0000256" key="1">
    <source>
        <dbReference type="ARBA" id="ARBA00022490"/>
    </source>
</evidence>
<dbReference type="RefSeq" id="WP_042503887.1">
    <property type="nucleotide sequence ID" value="NZ_BBNQ01000004.1"/>
</dbReference>
<dbReference type="EMBL" id="BBNQ01000004">
    <property type="protein sequence ID" value="GAL62029.1"/>
    <property type="molecule type" value="Genomic_DNA"/>
</dbReference>
<dbReference type="Proteomes" id="UP000029644">
    <property type="component" value="Unassembled WGS sequence"/>
</dbReference>
<dbReference type="Gene3D" id="3.90.550.10">
    <property type="entry name" value="Spore Coat Polysaccharide Biosynthesis Protein SpsA, Chain A"/>
    <property type="match status" value="1"/>
</dbReference>
<dbReference type="InterPro" id="IPR012675">
    <property type="entry name" value="Beta-grasp_dom_sf"/>
</dbReference>
<dbReference type="Gene3D" id="3.10.20.30">
    <property type="match status" value="1"/>
</dbReference>
<dbReference type="Pfam" id="PF12804">
    <property type="entry name" value="NTP_transf_3"/>
    <property type="match status" value="1"/>
</dbReference>
<feature type="domain" description="MobA-like NTP transferase" evidence="9">
    <location>
        <begin position="9"/>
        <end position="154"/>
    </location>
</feature>
<feature type="binding site" evidence="8">
    <location>
        <position position="68"/>
    </location>
    <ligand>
        <name>GTP</name>
        <dbReference type="ChEBI" id="CHEBI:37565"/>
    </ligand>
</feature>
<dbReference type="GO" id="GO:0005737">
    <property type="term" value="C:cytoplasm"/>
    <property type="evidence" value="ECO:0007669"/>
    <property type="project" value="UniProtKB-SubCell"/>
</dbReference>
<evidence type="ECO:0000256" key="2">
    <source>
        <dbReference type="ARBA" id="ARBA00022679"/>
    </source>
</evidence>
<comment type="caution">
    <text evidence="10">The sequence shown here is derived from an EMBL/GenBank/DDBJ whole genome shotgun (WGS) entry which is preliminary data.</text>
</comment>
<accession>A0A090VFA5</accession>
<evidence type="ECO:0000256" key="5">
    <source>
        <dbReference type="ARBA" id="ARBA00022842"/>
    </source>
</evidence>
<dbReference type="GO" id="GO:0061603">
    <property type="term" value="F:molybdenum cofactor guanylyltransferase activity"/>
    <property type="evidence" value="ECO:0007669"/>
    <property type="project" value="UniProtKB-EC"/>
</dbReference>
<dbReference type="InterPro" id="IPR016155">
    <property type="entry name" value="Mopterin_synth/thiamin_S_b"/>
</dbReference>
<dbReference type="CDD" id="cd02503">
    <property type="entry name" value="MobA"/>
    <property type="match status" value="1"/>
</dbReference>
<keyword evidence="7 8" id="KW-0501">Molybdenum cofactor biosynthesis</keyword>
<dbReference type="HAMAP" id="MF_00316">
    <property type="entry name" value="MobA"/>
    <property type="match status" value="1"/>
</dbReference>
<dbReference type="AlphaFoldDB" id="A0A090VFA5"/>
<gene>
    <name evidence="8" type="primary">mobA</name>
    <name evidence="10" type="ORF">JCM19300_775</name>
</gene>
<keyword evidence="6 8" id="KW-0342">GTP-binding</keyword>
<dbReference type="GO" id="GO:0046872">
    <property type="term" value="F:metal ion binding"/>
    <property type="evidence" value="ECO:0007669"/>
    <property type="project" value="UniProtKB-KW"/>
</dbReference>
<proteinExistence type="inferred from homology"/>
<evidence type="ECO:0000256" key="4">
    <source>
        <dbReference type="ARBA" id="ARBA00022741"/>
    </source>
</evidence>
<keyword evidence="5 8" id="KW-0460">Magnesium</keyword>
<name>A0A090VFA5_9FLAO</name>
<comment type="domain">
    <text evidence="8">The N-terminal domain determines nucleotide recognition and specific binding, while the C-terminal domain determines the specific binding to the target protein.</text>
</comment>
<dbReference type="SUPFAM" id="SSF53448">
    <property type="entry name" value="Nucleotide-diphospho-sugar transferases"/>
    <property type="match status" value="1"/>
</dbReference>
<keyword evidence="4 8" id="KW-0547">Nucleotide-binding</keyword>
<protein>
    <recommendedName>
        <fullName evidence="8">Probable molybdenum cofactor guanylyltransferase</fullName>
        <shortName evidence="8">MoCo guanylyltransferase</shortName>
        <ecNumber evidence="8">2.7.7.77</ecNumber>
    </recommendedName>
    <alternativeName>
        <fullName evidence="8">GTP:molybdopterin guanylyltransferase</fullName>
    </alternativeName>
    <alternativeName>
        <fullName evidence="8">Mo-MPT guanylyltransferase</fullName>
    </alternativeName>
    <alternativeName>
        <fullName evidence="8">Molybdopterin guanylyltransferase</fullName>
    </alternativeName>
    <alternativeName>
        <fullName evidence="8">Molybdopterin-guanine dinucleotide synthase</fullName>
        <shortName evidence="8">MGD synthase</shortName>
    </alternativeName>
</protein>
<evidence type="ECO:0000256" key="3">
    <source>
        <dbReference type="ARBA" id="ARBA00022723"/>
    </source>
</evidence>
<dbReference type="GO" id="GO:0005525">
    <property type="term" value="F:GTP binding"/>
    <property type="evidence" value="ECO:0007669"/>
    <property type="project" value="UniProtKB-UniRule"/>
</dbReference>
<comment type="caution">
    <text evidence="8">Lacks conserved residue(s) required for the propagation of feature annotation.</text>
</comment>
<dbReference type="Pfam" id="PF02597">
    <property type="entry name" value="ThiS"/>
    <property type="match status" value="1"/>
</dbReference>
<feature type="binding site" evidence="8">
    <location>
        <position position="97"/>
    </location>
    <ligand>
        <name>Mg(2+)</name>
        <dbReference type="ChEBI" id="CHEBI:18420"/>
    </ligand>
</feature>
<feature type="binding site" evidence="8">
    <location>
        <begin position="12"/>
        <end position="14"/>
    </location>
    <ligand>
        <name>GTP</name>
        <dbReference type="ChEBI" id="CHEBI:37565"/>
    </ligand>
</feature>